<dbReference type="EMBL" id="CP029551">
    <property type="protein sequence ID" value="AWN38699.1"/>
    <property type="molecule type" value="Genomic_DNA"/>
</dbReference>
<evidence type="ECO:0000313" key="1">
    <source>
        <dbReference type="EMBL" id="AWN38699.1"/>
    </source>
</evidence>
<proteinExistence type="predicted"/>
<accession>A0A2U8VY61</accession>
<dbReference type="AlphaFoldDB" id="A0A2U8VY61"/>
<name>A0A2U8VY61_9HYPH</name>
<reference evidence="1 2" key="1">
    <citation type="submission" date="2018-05" db="EMBL/GenBank/DDBJ databases">
        <title>Complete Genome Sequence of Methylobacterium sp. 17Sr1-43.</title>
        <authorList>
            <person name="Srinivasan S."/>
        </authorList>
    </citation>
    <scope>NUCLEOTIDE SEQUENCE [LARGE SCALE GENOMIC DNA]</scope>
    <source>
        <strain evidence="1 2">17Sr1-43</strain>
    </source>
</reference>
<evidence type="ECO:0000313" key="2">
    <source>
        <dbReference type="Proteomes" id="UP000246058"/>
    </source>
</evidence>
<organism evidence="1 2">
    <name type="scientific">Methylobacterium radiodurans</name>
    <dbReference type="NCBI Taxonomy" id="2202828"/>
    <lineage>
        <taxon>Bacteria</taxon>
        <taxon>Pseudomonadati</taxon>
        <taxon>Pseudomonadota</taxon>
        <taxon>Alphaproteobacteria</taxon>
        <taxon>Hyphomicrobiales</taxon>
        <taxon>Methylobacteriaceae</taxon>
        <taxon>Methylobacterium</taxon>
    </lineage>
</organism>
<keyword evidence="2" id="KW-1185">Reference proteome</keyword>
<dbReference type="OrthoDB" id="7998084at2"/>
<protein>
    <submittedName>
        <fullName evidence="1">Uncharacterized protein</fullName>
    </submittedName>
</protein>
<dbReference type="KEGG" id="meti:DK427_25680"/>
<dbReference type="Proteomes" id="UP000246058">
    <property type="component" value="Chromosome"/>
</dbReference>
<gene>
    <name evidence="1" type="ORF">DK427_25680</name>
</gene>
<sequence>MFEVEARRIAASAISAQGRATHGLFCPGTAREDFGSWQAARRFRNAPMIARRRVPPDLALTRALKGARSGALMGALMGVFIGWPGLGRAMSVEDGSDAGLRTEDARMVLDLIGRHLNSPDAKVSALRRSEGRTICGSVDVKNRDGLYTGPRGFVVDLANDTFDRVPDGPELLSARPRATYERLERQRQLYFRLCLDQQSESPPCSQRKTWPVDDWPVLRGHLEEG</sequence>